<accession>A0ABV0YH83</accession>
<protein>
    <submittedName>
        <fullName evidence="2">Uncharacterized protein</fullName>
    </submittedName>
</protein>
<organism evidence="2 3">
    <name type="scientific">Ameca splendens</name>
    <dbReference type="NCBI Taxonomy" id="208324"/>
    <lineage>
        <taxon>Eukaryota</taxon>
        <taxon>Metazoa</taxon>
        <taxon>Chordata</taxon>
        <taxon>Craniata</taxon>
        <taxon>Vertebrata</taxon>
        <taxon>Euteleostomi</taxon>
        <taxon>Actinopterygii</taxon>
        <taxon>Neopterygii</taxon>
        <taxon>Teleostei</taxon>
        <taxon>Neoteleostei</taxon>
        <taxon>Acanthomorphata</taxon>
        <taxon>Ovalentaria</taxon>
        <taxon>Atherinomorphae</taxon>
        <taxon>Cyprinodontiformes</taxon>
        <taxon>Goodeidae</taxon>
        <taxon>Ameca</taxon>
    </lineage>
</organism>
<feature type="region of interest" description="Disordered" evidence="1">
    <location>
        <begin position="1"/>
        <end position="134"/>
    </location>
</feature>
<dbReference type="EMBL" id="JAHRIP010031606">
    <property type="protein sequence ID" value="MEQ2293081.1"/>
    <property type="molecule type" value="Genomic_DNA"/>
</dbReference>
<feature type="compositionally biased region" description="Basic residues" evidence="1">
    <location>
        <begin position="1"/>
        <end position="12"/>
    </location>
</feature>
<evidence type="ECO:0000256" key="1">
    <source>
        <dbReference type="SAM" id="MobiDB-lite"/>
    </source>
</evidence>
<comment type="caution">
    <text evidence="2">The sequence shown here is derived from an EMBL/GenBank/DDBJ whole genome shotgun (WGS) entry which is preliminary data.</text>
</comment>
<feature type="compositionally biased region" description="Pro residues" evidence="1">
    <location>
        <begin position="15"/>
        <end position="25"/>
    </location>
</feature>
<feature type="compositionally biased region" description="Polar residues" evidence="1">
    <location>
        <begin position="53"/>
        <end position="89"/>
    </location>
</feature>
<feature type="compositionally biased region" description="Pro residues" evidence="1">
    <location>
        <begin position="115"/>
        <end position="134"/>
    </location>
</feature>
<reference evidence="2 3" key="1">
    <citation type="submission" date="2021-06" db="EMBL/GenBank/DDBJ databases">
        <authorList>
            <person name="Palmer J.M."/>
        </authorList>
    </citation>
    <scope>NUCLEOTIDE SEQUENCE [LARGE SCALE GENOMIC DNA]</scope>
    <source>
        <strain evidence="2 3">AS_MEX2019</strain>
        <tissue evidence="2">Muscle</tissue>
    </source>
</reference>
<dbReference type="Proteomes" id="UP001469553">
    <property type="component" value="Unassembled WGS sequence"/>
</dbReference>
<gene>
    <name evidence="2" type="ORF">AMECASPLE_029533</name>
</gene>
<evidence type="ECO:0000313" key="2">
    <source>
        <dbReference type="EMBL" id="MEQ2293081.1"/>
    </source>
</evidence>
<proteinExistence type="predicted"/>
<keyword evidence="3" id="KW-1185">Reference proteome</keyword>
<evidence type="ECO:0000313" key="3">
    <source>
        <dbReference type="Proteomes" id="UP001469553"/>
    </source>
</evidence>
<sequence>METGRPRQHQHRLVPAPPNPPPRPQSPTTYEQKRGLPGPYEPANQTRHRMKPSQPSDEFGSQSMTPTPSPINPNMNFPTGPPQISNTCPQPKRHESSPHRHTPQVSSITEKPMKPHSPAPSIPAAFCPPPHNAP</sequence>
<name>A0ABV0YH83_9TELE</name>